<evidence type="ECO:0000259" key="1">
    <source>
        <dbReference type="PROSITE" id="PS51819"/>
    </source>
</evidence>
<dbReference type="SUPFAM" id="SSF54593">
    <property type="entry name" value="Glyoxalase/Bleomycin resistance protein/Dihydroxybiphenyl dioxygenase"/>
    <property type="match status" value="1"/>
</dbReference>
<dbReference type="InterPro" id="IPR037523">
    <property type="entry name" value="VOC_core"/>
</dbReference>
<sequence>MKAHFLGHVVFYVEDIDNSLKFYHELIGFNIVGSFKKPFYAVALSSGRTHHELLLIEVGSAPKPPTGHRLGLYHIGIKVGDSLEELTDVKRELIDLGILISGMSDHTVSQSIYISDPDGNEVELYVDDPNIDWKNEPNLVMSPIKPLFLRD</sequence>
<feature type="domain" description="VOC" evidence="1">
    <location>
        <begin position="5"/>
        <end position="127"/>
    </location>
</feature>
<dbReference type="AlphaFoldDB" id="A0A382GWU4"/>
<dbReference type="PANTHER" id="PTHR43279:SF1">
    <property type="entry name" value="CATECHOL-2,3-DIOXYGENASE"/>
    <property type="match status" value="1"/>
</dbReference>
<dbReference type="InterPro" id="IPR029068">
    <property type="entry name" value="Glyas_Bleomycin-R_OHBP_Dase"/>
</dbReference>
<dbReference type="Pfam" id="PF00903">
    <property type="entry name" value="Glyoxalase"/>
    <property type="match status" value="1"/>
</dbReference>
<dbReference type="InterPro" id="IPR004360">
    <property type="entry name" value="Glyas_Fos-R_dOase_dom"/>
</dbReference>
<evidence type="ECO:0000313" key="2">
    <source>
        <dbReference type="EMBL" id="SVB79364.1"/>
    </source>
</evidence>
<dbReference type="Gene3D" id="3.10.180.10">
    <property type="entry name" value="2,3-Dihydroxybiphenyl 1,2-Dioxygenase, domain 1"/>
    <property type="match status" value="1"/>
</dbReference>
<gene>
    <name evidence="2" type="ORF">METZ01_LOCUS232218</name>
</gene>
<dbReference type="PROSITE" id="PS51819">
    <property type="entry name" value="VOC"/>
    <property type="match status" value="1"/>
</dbReference>
<dbReference type="PANTHER" id="PTHR43279">
    <property type="entry name" value="CATECHOL-2,3-DIOXYGENASE"/>
    <property type="match status" value="1"/>
</dbReference>
<proteinExistence type="predicted"/>
<dbReference type="EMBL" id="UINC01057801">
    <property type="protein sequence ID" value="SVB79364.1"/>
    <property type="molecule type" value="Genomic_DNA"/>
</dbReference>
<accession>A0A382GWU4</accession>
<name>A0A382GWU4_9ZZZZ</name>
<protein>
    <recommendedName>
        <fullName evidence="1">VOC domain-containing protein</fullName>
    </recommendedName>
</protein>
<organism evidence="2">
    <name type="scientific">marine metagenome</name>
    <dbReference type="NCBI Taxonomy" id="408172"/>
    <lineage>
        <taxon>unclassified sequences</taxon>
        <taxon>metagenomes</taxon>
        <taxon>ecological metagenomes</taxon>
    </lineage>
</organism>
<reference evidence="2" key="1">
    <citation type="submission" date="2018-05" db="EMBL/GenBank/DDBJ databases">
        <authorList>
            <person name="Lanie J.A."/>
            <person name="Ng W.-L."/>
            <person name="Kazmierczak K.M."/>
            <person name="Andrzejewski T.M."/>
            <person name="Davidsen T.M."/>
            <person name="Wayne K.J."/>
            <person name="Tettelin H."/>
            <person name="Glass J.I."/>
            <person name="Rusch D."/>
            <person name="Podicherti R."/>
            <person name="Tsui H.-C.T."/>
            <person name="Winkler M.E."/>
        </authorList>
    </citation>
    <scope>NUCLEOTIDE SEQUENCE</scope>
</reference>